<evidence type="ECO:0000256" key="8">
    <source>
        <dbReference type="SAM" id="Phobius"/>
    </source>
</evidence>
<name>A0A9X2D8M9_9ACTN</name>
<dbReference type="Proteomes" id="UP001139485">
    <property type="component" value="Unassembled WGS sequence"/>
</dbReference>
<organism evidence="9 10">
    <name type="scientific">Nocardioides bruguierae</name>
    <dbReference type="NCBI Taxonomy" id="2945102"/>
    <lineage>
        <taxon>Bacteria</taxon>
        <taxon>Bacillati</taxon>
        <taxon>Actinomycetota</taxon>
        <taxon>Actinomycetes</taxon>
        <taxon>Propionibacteriales</taxon>
        <taxon>Nocardioidaceae</taxon>
        <taxon>Nocardioides</taxon>
    </lineage>
</organism>
<evidence type="ECO:0000313" key="9">
    <source>
        <dbReference type="EMBL" id="MCM0621181.1"/>
    </source>
</evidence>
<comment type="caution">
    <text evidence="9">The sequence shown here is derived from an EMBL/GenBank/DDBJ whole genome shotgun (WGS) entry which is preliminary data.</text>
</comment>
<dbReference type="GO" id="GO:0005886">
    <property type="term" value="C:plasma membrane"/>
    <property type="evidence" value="ECO:0007669"/>
    <property type="project" value="UniProtKB-SubCell"/>
</dbReference>
<dbReference type="InterPro" id="IPR037185">
    <property type="entry name" value="EmrE-like"/>
</dbReference>
<dbReference type="GO" id="GO:0015297">
    <property type="term" value="F:antiporter activity"/>
    <property type="evidence" value="ECO:0007669"/>
    <property type="project" value="TreeGrafter"/>
</dbReference>
<evidence type="ECO:0000256" key="1">
    <source>
        <dbReference type="ARBA" id="ARBA00004651"/>
    </source>
</evidence>
<evidence type="ECO:0000256" key="3">
    <source>
        <dbReference type="ARBA" id="ARBA00022475"/>
    </source>
</evidence>
<dbReference type="Gene3D" id="1.10.3730.20">
    <property type="match status" value="1"/>
</dbReference>
<keyword evidence="2" id="KW-0813">Transport</keyword>
<dbReference type="GO" id="GO:0015199">
    <property type="term" value="F:amino-acid betaine transmembrane transporter activity"/>
    <property type="evidence" value="ECO:0007669"/>
    <property type="project" value="TreeGrafter"/>
</dbReference>
<evidence type="ECO:0000256" key="5">
    <source>
        <dbReference type="ARBA" id="ARBA00022989"/>
    </source>
</evidence>
<dbReference type="GO" id="GO:0031460">
    <property type="term" value="P:glycine betaine transport"/>
    <property type="evidence" value="ECO:0007669"/>
    <property type="project" value="TreeGrafter"/>
</dbReference>
<dbReference type="Pfam" id="PF00893">
    <property type="entry name" value="Multi_Drug_Res"/>
    <property type="match status" value="1"/>
</dbReference>
<evidence type="ECO:0000256" key="2">
    <source>
        <dbReference type="ARBA" id="ARBA00022448"/>
    </source>
</evidence>
<dbReference type="PANTHER" id="PTHR30561">
    <property type="entry name" value="SMR FAMILY PROTON-DEPENDENT DRUG EFFLUX TRANSPORTER SUGE"/>
    <property type="match status" value="1"/>
</dbReference>
<keyword evidence="4 7" id="KW-0812">Transmembrane</keyword>
<keyword evidence="3" id="KW-1003">Cell membrane</keyword>
<dbReference type="GO" id="GO:0015220">
    <property type="term" value="F:choline transmembrane transporter activity"/>
    <property type="evidence" value="ECO:0007669"/>
    <property type="project" value="TreeGrafter"/>
</dbReference>
<dbReference type="SUPFAM" id="SSF103481">
    <property type="entry name" value="Multidrug resistance efflux transporter EmrE"/>
    <property type="match status" value="1"/>
</dbReference>
<dbReference type="PANTHER" id="PTHR30561:SF1">
    <property type="entry name" value="MULTIDRUG TRANSPORTER EMRE"/>
    <property type="match status" value="1"/>
</dbReference>
<gene>
    <name evidence="9" type="ORF">M8330_12865</name>
</gene>
<accession>A0A9X2D8M9</accession>
<evidence type="ECO:0000313" key="10">
    <source>
        <dbReference type="Proteomes" id="UP001139485"/>
    </source>
</evidence>
<evidence type="ECO:0000256" key="6">
    <source>
        <dbReference type="ARBA" id="ARBA00023136"/>
    </source>
</evidence>
<comment type="similarity">
    <text evidence="7">Belongs to the drug/metabolite transporter (DMT) superfamily. Small multidrug resistance (SMR) (TC 2.A.7.1) family.</text>
</comment>
<dbReference type="EMBL" id="JAMOIL010000015">
    <property type="protein sequence ID" value="MCM0621181.1"/>
    <property type="molecule type" value="Genomic_DNA"/>
</dbReference>
<dbReference type="InterPro" id="IPR045324">
    <property type="entry name" value="Small_multidrug_res"/>
</dbReference>
<keyword evidence="6 8" id="KW-0472">Membrane</keyword>
<reference evidence="9" key="1">
    <citation type="submission" date="2022-05" db="EMBL/GenBank/DDBJ databases">
        <authorList>
            <person name="Tuo L."/>
        </authorList>
    </citation>
    <scope>NUCLEOTIDE SEQUENCE</scope>
    <source>
        <strain evidence="9">BSK12Z-4</strain>
    </source>
</reference>
<comment type="subcellular location">
    <subcellularLocation>
        <location evidence="1 7">Cell membrane</location>
        <topology evidence="1 7">Multi-pass membrane protein</topology>
    </subcellularLocation>
</comment>
<evidence type="ECO:0000256" key="4">
    <source>
        <dbReference type="ARBA" id="ARBA00022692"/>
    </source>
</evidence>
<sequence>MTAWLLLAGAIGCEVAGTVGLRMAADDALSARGRVAWLTWVALAYTAAFALLAATLRAGLPLGVAYGTWAAVGVVLTALLGRVLFAERLTPRMLVGFALVVGGVLLVEVGAH</sequence>
<feature type="transmembrane region" description="Helical" evidence="8">
    <location>
        <begin position="63"/>
        <end position="85"/>
    </location>
</feature>
<protein>
    <submittedName>
        <fullName evidence="9">SMR family transporter</fullName>
    </submittedName>
</protein>
<keyword evidence="10" id="KW-1185">Reference proteome</keyword>
<feature type="transmembrane region" description="Helical" evidence="8">
    <location>
        <begin position="91"/>
        <end position="111"/>
    </location>
</feature>
<keyword evidence="5 8" id="KW-1133">Transmembrane helix</keyword>
<feature type="transmembrane region" description="Helical" evidence="8">
    <location>
        <begin position="34"/>
        <end position="56"/>
    </location>
</feature>
<evidence type="ECO:0000256" key="7">
    <source>
        <dbReference type="RuleBase" id="RU003942"/>
    </source>
</evidence>
<proteinExistence type="inferred from homology"/>
<dbReference type="AlphaFoldDB" id="A0A9X2D8M9"/>
<dbReference type="InterPro" id="IPR000390">
    <property type="entry name" value="Small_drug/metabolite_transptr"/>
</dbReference>
<dbReference type="RefSeq" id="WP_250827659.1">
    <property type="nucleotide sequence ID" value="NZ_JAMOIL010000015.1"/>
</dbReference>